<evidence type="ECO:0000259" key="1">
    <source>
        <dbReference type="Pfam" id="PF01937"/>
    </source>
</evidence>
<accession>A0A285S2V2</accession>
<name>A0A285S2V2_9FIRM</name>
<gene>
    <name evidence="2" type="ORF">SAMN02910411_1643</name>
</gene>
<feature type="domain" description="Damage-control phosphatase ARMT1-like metal-binding" evidence="1">
    <location>
        <begin position="16"/>
        <end position="269"/>
    </location>
</feature>
<dbReference type="Gene3D" id="1.10.285.20">
    <property type="entry name" value="Uncharacterised protein PF01937, DUF89, domain 2"/>
    <property type="match status" value="1"/>
</dbReference>
<evidence type="ECO:0000313" key="2">
    <source>
        <dbReference type="EMBL" id="SOC01276.1"/>
    </source>
</evidence>
<dbReference type="InterPro" id="IPR002791">
    <property type="entry name" value="ARMT1-like_metal-bd"/>
</dbReference>
<evidence type="ECO:0000313" key="3">
    <source>
        <dbReference type="Proteomes" id="UP000219563"/>
    </source>
</evidence>
<dbReference type="SUPFAM" id="SSF111321">
    <property type="entry name" value="AF1104-like"/>
    <property type="match status" value="1"/>
</dbReference>
<dbReference type="Gene3D" id="3.40.50.10880">
    <property type="entry name" value="Uncharacterised protein PF01937, DUF89, domain 3"/>
    <property type="match status" value="1"/>
</dbReference>
<organism evidence="2 3">
    <name type="scientific">Pseudobutyrivibrio ruminis DSM 9787</name>
    <dbReference type="NCBI Taxonomy" id="1123011"/>
    <lineage>
        <taxon>Bacteria</taxon>
        <taxon>Bacillati</taxon>
        <taxon>Bacillota</taxon>
        <taxon>Clostridia</taxon>
        <taxon>Lachnospirales</taxon>
        <taxon>Lachnospiraceae</taxon>
        <taxon>Pseudobutyrivibrio</taxon>
    </lineage>
</organism>
<reference evidence="2 3" key="1">
    <citation type="submission" date="2017-08" db="EMBL/GenBank/DDBJ databases">
        <authorList>
            <person name="de Groot N.N."/>
        </authorList>
    </citation>
    <scope>NUCLEOTIDE SEQUENCE [LARGE SCALE GENOMIC DNA]</scope>
    <source>
        <strain evidence="2 3">DSM 9787</strain>
    </source>
</reference>
<dbReference type="RefSeq" id="WP_097076114.1">
    <property type="nucleotide sequence ID" value="NZ_OBMR01000005.1"/>
</dbReference>
<dbReference type="EMBL" id="OBMR01000005">
    <property type="protein sequence ID" value="SOC01276.1"/>
    <property type="molecule type" value="Genomic_DNA"/>
</dbReference>
<dbReference type="InterPro" id="IPR014444">
    <property type="entry name" value="PH1575-like"/>
</dbReference>
<dbReference type="PIRSF" id="PIRSF006593">
    <property type="entry name" value="UCP006593"/>
    <property type="match status" value="1"/>
</dbReference>
<dbReference type="Proteomes" id="UP000219563">
    <property type="component" value="Unassembled WGS sequence"/>
</dbReference>
<dbReference type="InterPro" id="IPR036075">
    <property type="entry name" value="ARMT-1-like_metal-bd_sf"/>
</dbReference>
<protein>
    <recommendedName>
        <fullName evidence="1">Damage-control phosphatase ARMT1-like metal-binding domain-containing protein</fullName>
    </recommendedName>
</protein>
<dbReference type="Pfam" id="PF01937">
    <property type="entry name" value="ARMT1-like_dom"/>
    <property type="match status" value="1"/>
</dbReference>
<sequence length="280" mass="31765">MKLTPSCAKCMYDRQQLKTDDKEYLKEVKNILDNRDENACSAEMNFAFNKAYEKYIGPMPSFRDINKKYNDLVLSMEQGLEEKIEASDNPLATALVMARIGNYIDFGVMQDVDENTFLELFNDTDMRVDEQATFDSFGKQCSKGKSFLLLTDNCGEIVLDKLFLRQLKKQFPNLEITVMVRGGEAYNDATIEDAKYVGLTDEFTVITNGEKIAGTVYKMLPEQAKKAIDNADVILSKGQANYESFAGEGHHAFFTFLCKCDLFVSRFNVPRLTGMFVEEA</sequence>
<proteinExistence type="predicted"/>
<dbReference type="AlphaFoldDB" id="A0A285S2V2"/>